<feature type="domain" description="AB hydrolase-1" evidence="2">
    <location>
        <begin position="24"/>
        <end position="148"/>
    </location>
</feature>
<keyword evidence="1" id="KW-0378">Hydrolase</keyword>
<keyword evidence="4" id="KW-1185">Reference proteome</keyword>
<accession>A0A920C569</accession>
<dbReference type="RefSeq" id="WP_212919938.1">
    <property type="nucleotide sequence ID" value="NZ_BORP01000001.1"/>
</dbReference>
<dbReference type="GO" id="GO:0016020">
    <property type="term" value="C:membrane"/>
    <property type="evidence" value="ECO:0007669"/>
    <property type="project" value="TreeGrafter"/>
</dbReference>
<sequence length="270" mass="30949">MPGKYVEVDPGVELFVETIGEGDVLVFIPGFTFTTEVFEKQVNYFSKTNQVVVIDPRSHGKSTITVHGNDYVTHGNDLAKVLQFLNIHHVTLVGWSFGCLTAWEYIKQNGIQDIKSLVMIDMPPKSLSINQDDWVEGPLDDIASLYNTYLRTPQGHRDFITSYITDVMVQKNLSEKELRWLVEQSMRTPYYIASNLYASGMFSDYRQIVEETSKKIPTLMTVAEHWAQSAIEYLSKISPNTELEVLGGHMMFWEHDEKFNTILKHFLSSH</sequence>
<dbReference type="Pfam" id="PF00561">
    <property type="entry name" value="Abhydrolase_1"/>
    <property type="match status" value="1"/>
</dbReference>
<dbReference type="InterPro" id="IPR029058">
    <property type="entry name" value="AB_hydrolase_fold"/>
</dbReference>
<dbReference type="Proteomes" id="UP000676917">
    <property type="component" value="Unassembled WGS sequence"/>
</dbReference>
<dbReference type="GO" id="GO:0016787">
    <property type="term" value="F:hydrolase activity"/>
    <property type="evidence" value="ECO:0007669"/>
    <property type="project" value="UniProtKB-KW"/>
</dbReference>
<dbReference type="PANTHER" id="PTHR43798:SF31">
    <property type="entry name" value="AB HYDROLASE SUPERFAMILY PROTEIN YCLE"/>
    <property type="match status" value="1"/>
</dbReference>
<protein>
    <recommendedName>
        <fullName evidence="2">AB hydrolase-1 domain-containing protein</fullName>
    </recommendedName>
</protein>
<evidence type="ECO:0000259" key="2">
    <source>
        <dbReference type="Pfam" id="PF00561"/>
    </source>
</evidence>
<organism evidence="3 4">
    <name type="scientific">Ornithinibacillus bavariensis</name>
    <dbReference type="NCBI Taxonomy" id="545502"/>
    <lineage>
        <taxon>Bacteria</taxon>
        <taxon>Bacillati</taxon>
        <taxon>Bacillota</taxon>
        <taxon>Bacilli</taxon>
        <taxon>Bacillales</taxon>
        <taxon>Bacillaceae</taxon>
        <taxon>Ornithinibacillus</taxon>
    </lineage>
</organism>
<evidence type="ECO:0000313" key="3">
    <source>
        <dbReference type="EMBL" id="GIO26486.1"/>
    </source>
</evidence>
<proteinExistence type="predicted"/>
<dbReference type="InterPro" id="IPR000073">
    <property type="entry name" value="AB_hydrolase_1"/>
</dbReference>
<evidence type="ECO:0000256" key="1">
    <source>
        <dbReference type="ARBA" id="ARBA00022801"/>
    </source>
</evidence>
<comment type="caution">
    <text evidence="3">The sequence shown here is derived from an EMBL/GenBank/DDBJ whole genome shotgun (WGS) entry which is preliminary data.</text>
</comment>
<dbReference type="Gene3D" id="3.40.50.1820">
    <property type="entry name" value="alpha/beta hydrolase"/>
    <property type="match status" value="1"/>
</dbReference>
<dbReference type="PANTHER" id="PTHR43798">
    <property type="entry name" value="MONOACYLGLYCEROL LIPASE"/>
    <property type="match status" value="1"/>
</dbReference>
<dbReference type="InterPro" id="IPR050266">
    <property type="entry name" value="AB_hydrolase_sf"/>
</dbReference>
<dbReference type="EMBL" id="BORP01000001">
    <property type="protein sequence ID" value="GIO26486.1"/>
    <property type="molecule type" value="Genomic_DNA"/>
</dbReference>
<evidence type="ECO:0000313" key="4">
    <source>
        <dbReference type="Proteomes" id="UP000676917"/>
    </source>
</evidence>
<dbReference type="SUPFAM" id="SSF53474">
    <property type="entry name" value="alpha/beta-Hydrolases"/>
    <property type="match status" value="1"/>
</dbReference>
<reference evidence="3" key="1">
    <citation type="submission" date="2021-03" db="EMBL/GenBank/DDBJ databases">
        <title>Antimicrobial resistance genes in bacteria isolated from Japanese honey, and their potential for conferring macrolide and lincosamide resistance in the American foulbrood pathogen Paenibacillus larvae.</title>
        <authorList>
            <person name="Okamoto M."/>
            <person name="Kumagai M."/>
            <person name="Kanamori H."/>
            <person name="Takamatsu D."/>
        </authorList>
    </citation>
    <scope>NUCLEOTIDE SEQUENCE</scope>
    <source>
        <strain evidence="3">J43TS3</strain>
    </source>
</reference>
<dbReference type="AlphaFoldDB" id="A0A920C569"/>
<name>A0A920C569_9BACI</name>
<gene>
    <name evidence="3" type="ORF">J43TS3_10970</name>
</gene>